<dbReference type="InterPro" id="IPR005839">
    <property type="entry name" value="Methylthiotransferase"/>
</dbReference>
<protein>
    <recommendedName>
        <fullName evidence="10">Mitochondrial tRNA methylthiotransferase CDK5RAP1</fullName>
        <ecNumber evidence="8">2.8.4.3</ecNumber>
    </recommendedName>
    <alternativeName>
        <fullName evidence="14">CDK5 activator-binding protein C42</fullName>
    </alternativeName>
    <alternativeName>
        <fullName evidence="12">CDK5 regulatory subunit-associated protein 1</fullName>
    </alternativeName>
    <alternativeName>
        <fullName evidence="13">mt-tRNA-2-methylthio-N6-dimethylallyladenosine synthase</fullName>
    </alternativeName>
    <alternativeName>
        <fullName evidence="11">mt-tRNA-N6-(dimethylallyl)adenosine(37) methylthiotransferase</fullName>
    </alternativeName>
</protein>
<reference evidence="19" key="1">
    <citation type="submission" date="2003-08" db="EMBL/GenBank/DDBJ databases">
        <authorList>
            <person name="Birren B."/>
            <person name="Nusbaum C."/>
            <person name="Abebe A."/>
            <person name="Abouelleil A."/>
            <person name="Adekoya E."/>
            <person name="Ait-zahra M."/>
            <person name="Allen N."/>
            <person name="Allen T."/>
            <person name="An P."/>
            <person name="Anderson M."/>
            <person name="Anderson S."/>
            <person name="Arachchi H."/>
            <person name="Armbruster J."/>
            <person name="Bachantsang P."/>
            <person name="Baldwin J."/>
            <person name="Barry A."/>
            <person name="Bayul T."/>
            <person name="Blitshsteyn B."/>
            <person name="Bloom T."/>
            <person name="Blye J."/>
            <person name="Boguslavskiy L."/>
            <person name="Borowsky M."/>
            <person name="Boukhgalter B."/>
            <person name="Brunache A."/>
            <person name="Butler J."/>
            <person name="Calixte N."/>
            <person name="Calvo S."/>
            <person name="Camarata J."/>
            <person name="Campo K."/>
            <person name="Chang J."/>
            <person name="Cheshatsang Y."/>
            <person name="Citroen M."/>
            <person name="Collymore A."/>
            <person name="Considine T."/>
            <person name="Cook A."/>
            <person name="Cooke P."/>
            <person name="Corum B."/>
            <person name="Cuomo C."/>
            <person name="David R."/>
            <person name="Dawoe T."/>
            <person name="Degray S."/>
            <person name="Dodge S."/>
            <person name="Dooley K."/>
            <person name="Dorje P."/>
            <person name="Dorjee K."/>
            <person name="Dorris L."/>
            <person name="Duffey N."/>
            <person name="Dupes A."/>
            <person name="Elkins T."/>
            <person name="Engels R."/>
            <person name="Erickson J."/>
            <person name="Farina A."/>
            <person name="Faro S."/>
            <person name="Ferreira P."/>
            <person name="Fischer H."/>
            <person name="Fitzgerald M."/>
            <person name="Foley K."/>
            <person name="Gage D."/>
            <person name="Galagan J."/>
            <person name="Gearin G."/>
            <person name="Gnerre S."/>
            <person name="Gnirke A."/>
            <person name="Goyette A."/>
            <person name="Graham J."/>
            <person name="Grandbois E."/>
            <person name="Gyaltsen K."/>
            <person name="Hafez N."/>
            <person name="Hagopian D."/>
            <person name="Hagos B."/>
            <person name="Hall J."/>
            <person name="Hatcher B."/>
            <person name="Heller A."/>
            <person name="Higgins H."/>
            <person name="Honan T."/>
            <person name="Horn A."/>
            <person name="Houde N."/>
            <person name="Hughes L."/>
            <person name="Hulme W."/>
            <person name="Husby E."/>
            <person name="Iliev I."/>
            <person name="Jaffe D."/>
            <person name="Jones C."/>
            <person name="Kamal M."/>
            <person name="Kamat A."/>
            <person name="Kamvysselis M."/>
            <person name="Karlsson E."/>
            <person name="Kells C."/>
            <person name="Kieu A."/>
            <person name="Kisner P."/>
            <person name="Kodira C."/>
            <person name="Kulbokas E."/>
            <person name="Labutti K."/>
            <person name="Lama D."/>
            <person name="Landers T."/>
            <person name="Leger J."/>
            <person name="Levine S."/>
            <person name="Lewis D."/>
            <person name="Lewis T."/>
            <person name="Lindblad-toh K."/>
            <person name="Liu X."/>
            <person name="Lokyitsang T."/>
            <person name="Lokyitsang Y."/>
            <person name="Lucien O."/>
            <person name="Lui A."/>
            <person name="Ma L.J."/>
            <person name="Mabbitt R."/>
            <person name="Macdonald J."/>
            <person name="Maclean C."/>
            <person name="Major J."/>
            <person name="Manning J."/>
            <person name="Marabella R."/>
            <person name="Maru K."/>
            <person name="Matthews C."/>
            <person name="Mauceli E."/>
            <person name="Mccarthy M."/>
            <person name="Mcdonough S."/>
            <person name="Mcghee T."/>
            <person name="Meldrim J."/>
            <person name="Meneus L."/>
            <person name="Mesirov J."/>
            <person name="Mihalev A."/>
            <person name="Mihova T."/>
            <person name="Mikkelsen T."/>
            <person name="Mlenga V."/>
            <person name="Moru K."/>
            <person name="Mozes J."/>
            <person name="Mulrain L."/>
            <person name="Munson G."/>
            <person name="Naylor J."/>
            <person name="Newes C."/>
            <person name="Nguyen C."/>
            <person name="Nguyen N."/>
            <person name="Nguyen T."/>
            <person name="Nicol R."/>
            <person name="Nielsen C."/>
            <person name="Nizzari M."/>
            <person name="Norbu C."/>
            <person name="Norbu N."/>
            <person name="O'donnell P."/>
            <person name="Okoawo O."/>
            <person name="O'leary S."/>
            <person name="Omotosho B."/>
            <person name="O'neill K."/>
            <person name="Osman S."/>
            <person name="Parker S."/>
            <person name="Perrin D."/>
            <person name="Phunkhang P."/>
            <person name="Piqani B."/>
            <person name="Purcell S."/>
            <person name="Rachupka T."/>
            <person name="Ramasamy U."/>
            <person name="Rameau R."/>
            <person name="Ray V."/>
            <person name="Raymond C."/>
            <person name="Retta R."/>
            <person name="Richardson S."/>
            <person name="Rise C."/>
            <person name="Rodriguez J."/>
            <person name="Rogers J."/>
            <person name="Rogov P."/>
            <person name="Rutman M."/>
            <person name="Schupbach R."/>
            <person name="Seaman C."/>
            <person name="Settipalli S."/>
            <person name="Sharpe T."/>
            <person name="Sheridan J."/>
            <person name="Sherpa N."/>
            <person name="Shi J."/>
            <person name="Smirnov S."/>
            <person name="Smith C."/>
            <person name="Sougnez C."/>
            <person name="Spencer B."/>
            <person name="Stalker J."/>
            <person name="Stange-thomann N."/>
            <person name="Stavropoulos S."/>
            <person name="Stetson K."/>
            <person name="Stone C."/>
            <person name="Stone S."/>
            <person name="Stubbs M."/>
            <person name="Talamas J."/>
            <person name="Tchuinga P."/>
            <person name="Tenzing P."/>
            <person name="Tesfaye S."/>
            <person name="Theodore J."/>
            <person name="Thoulutsang Y."/>
            <person name="Topham K."/>
            <person name="Towey S."/>
            <person name="Tsamla T."/>
            <person name="Tsomo N."/>
            <person name="Vallee D."/>
            <person name="Vassiliev H."/>
            <person name="Venkataraman V."/>
            <person name="Vinson J."/>
            <person name="Vo A."/>
            <person name="Wade C."/>
            <person name="Wang S."/>
            <person name="Wangchuk T."/>
            <person name="Wangdi T."/>
            <person name="Whittaker C."/>
            <person name="Wilkinson J."/>
            <person name="Wu Y."/>
            <person name="Wyman D."/>
            <person name="Yadav S."/>
            <person name="Yang S."/>
            <person name="Yang X."/>
            <person name="Yeager S."/>
            <person name="Yee E."/>
            <person name="Young G."/>
            <person name="Zainoun J."/>
            <person name="Zembeck L."/>
            <person name="Zimmer A."/>
            <person name="Zody M."/>
            <person name="Lander E."/>
        </authorList>
    </citation>
    <scope>NUCLEOTIDE SEQUENCE [LARGE SCALE GENOMIC DNA]</scope>
</reference>
<comment type="similarity">
    <text evidence="2">Belongs to the methylthiotransferase family. MiaB subfamily.</text>
</comment>
<dbReference type="PROSITE" id="PS51918">
    <property type="entry name" value="RADICAL_SAM"/>
    <property type="match status" value="1"/>
</dbReference>
<keyword evidence="6" id="KW-0408">Iron</keyword>
<comment type="catalytic activity">
    <reaction evidence="9">
        <text>N(6)-dimethylallyladenosine(37) in tRNA + (sulfur carrier)-SH + AH2 + 2 S-adenosyl-L-methionine = 2-methylsulfanyl-N(6)-dimethylallyladenosine(37) in tRNA + (sulfur carrier)-H + 5'-deoxyadenosine + L-methionine + A + S-adenosyl-L-homocysteine + 2 H(+)</text>
        <dbReference type="Rhea" id="RHEA:37067"/>
        <dbReference type="Rhea" id="RHEA-COMP:10375"/>
        <dbReference type="Rhea" id="RHEA-COMP:10376"/>
        <dbReference type="Rhea" id="RHEA-COMP:14737"/>
        <dbReference type="Rhea" id="RHEA-COMP:14739"/>
        <dbReference type="ChEBI" id="CHEBI:13193"/>
        <dbReference type="ChEBI" id="CHEBI:15378"/>
        <dbReference type="ChEBI" id="CHEBI:17319"/>
        <dbReference type="ChEBI" id="CHEBI:17499"/>
        <dbReference type="ChEBI" id="CHEBI:29917"/>
        <dbReference type="ChEBI" id="CHEBI:57844"/>
        <dbReference type="ChEBI" id="CHEBI:57856"/>
        <dbReference type="ChEBI" id="CHEBI:59789"/>
        <dbReference type="ChEBI" id="CHEBI:64428"/>
        <dbReference type="ChEBI" id="CHEBI:74415"/>
        <dbReference type="ChEBI" id="CHEBI:74417"/>
        <dbReference type="EC" id="2.8.4.3"/>
    </reaction>
    <physiologicalReaction direction="left-to-right" evidence="9">
        <dbReference type="Rhea" id="RHEA:37068"/>
    </physiologicalReaction>
</comment>
<organism evidence="18 19">
    <name type="scientific">Ciona savignyi</name>
    <name type="common">Pacific transparent sea squirt</name>
    <dbReference type="NCBI Taxonomy" id="51511"/>
    <lineage>
        <taxon>Eukaryota</taxon>
        <taxon>Metazoa</taxon>
        <taxon>Chordata</taxon>
        <taxon>Tunicata</taxon>
        <taxon>Ascidiacea</taxon>
        <taxon>Phlebobranchia</taxon>
        <taxon>Cionidae</taxon>
        <taxon>Ciona</taxon>
    </lineage>
</organism>
<accession>H2YM88</accession>
<dbReference type="InterPro" id="IPR013848">
    <property type="entry name" value="Methylthiotransferase_N"/>
</dbReference>
<dbReference type="SUPFAM" id="SSF102114">
    <property type="entry name" value="Radical SAM enzymes"/>
    <property type="match status" value="1"/>
</dbReference>
<feature type="domain" description="TRAM" evidence="15">
    <location>
        <begin position="493"/>
        <end position="568"/>
    </location>
</feature>
<evidence type="ECO:0000256" key="3">
    <source>
        <dbReference type="ARBA" id="ARBA00022485"/>
    </source>
</evidence>
<evidence type="ECO:0000256" key="10">
    <source>
        <dbReference type="ARBA" id="ARBA00068865"/>
    </source>
</evidence>
<evidence type="ECO:0000256" key="13">
    <source>
        <dbReference type="ARBA" id="ARBA00078249"/>
    </source>
</evidence>
<dbReference type="InParanoid" id="H2YM88"/>
<dbReference type="InterPro" id="IPR007197">
    <property type="entry name" value="rSAM"/>
</dbReference>
<dbReference type="HOGENOM" id="CLU_018697_2_1_1"/>
<dbReference type="AlphaFoldDB" id="H2YM88"/>
<evidence type="ECO:0000256" key="14">
    <source>
        <dbReference type="ARBA" id="ARBA00081908"/>
    </source>
</evidence>
<dbReference type="InterPro" id="IPR020612">
    <property type="entry name" value="Methylthiotransferase_CS"/>
</dbReference>
<dbReference type="NCBIfam" id="TIGR00089">
    <property type="entry name" value="MiaB/RimO family radical SAM methylthiotransferase"/>
    <property type="match status" value="1"/>
</dbReference>
<dbReference type="InterPro" id="IPR038135">
    <property type="entry name" value="Methylthiotransferase_N_sf"/>
</dbReference>
<proteinExistence type="inferred from homology"/>
<dbReference type="SMART" id="SM00729">
    <property type="entry name" value="Elp3"/>
    <property type="match status" value="1"/>
</dbReference>
<dbReference type="GO" id="GO:0060255">
    <property type="term" value="P:regulation of macromolecule metabolic process"/>
    <property type="evidence" value="ECO:0007669"/>
    <property type="project" value="UniProtKB-ARBA"/>
</dbReference>
<dbReference type="GO" id="GO:0080090">
    <property type="term" value="P:regulation of primary metabolic process"/>
    <property type="evidence" value="ECO:0007669"/>
    <property type="project" value="UniProtKB-ARBA"/>
</dbReference>
<dbReference type="InterPro" id="IPR006463">
    <property type="entry name" value="MiaB_methiolase"/>
</dbReference>
<dbReference type="Gene3D" id="3.40.50.12160">
    <property type="entry name" value="Methylthiotransferase, N-terminal domain"/>
    <property type="match status" value="1"/>
</dbReference>
<evidence type="ECO:0000313" key="19">
    <source>
        <dbReference type="Proteomes" id="UP000007875"/>
    </source>
</evidence>
<dbReference type="SFLD" id="SFLDF00273">
    <property type="entry name" value="(dimethylallyl)adenosine_tRNA"/>
    <property type="match status" value="1"/>
</dbReference>
<keyword evidence="19" id="KW-1185">Reference proteome</keyword>
<dbReference type="PANTHER" id="PTHR43020:SF2">
    <property type="entry name" value="MITOCHONDRIAL TRNA METHYLTHIOTRANSFERASE CDK5RAP1"/>
    <property type="match status" value="1"/>
</dbReference>
<evidence type="ECO:0000256" key="7">
    <source>
        <dbReference type="ARBA" id="ARBA00023014"/>
    </source>
</evidence>
<dbReference type="Pfam" id="PF00919">
    <property type="entry name" value="UPF0004"/>
    <property type="match status" value="1"/>
</dbReference>
<dbReference type="InterPro" id="IPR023404">
    <property type="entry name" value="rSAM_horseshoe"/>
</dbReference>
<evidence type="ECO:0000256" key="5">
    <source>
        <dbReference type="ARBA" id="ARBA00022723"/>
    </source>
</evidence>
<dbReference type="STRING" id="51511.ENSCSAVP00000006440"/>
<dbReference type="OMA" id="CKNIHLP"/>
<keyword evidence="3" id="KW-0004">4Fe-4S</keyword>
<dbReference type="FunCoup" id="H2YM88">
    <property type="interactions" value="288"/>
</dbReference>
<dbReference type="GO" id="GO:0035597">
    <property type="term" value="F:tRNA-2-methylthio-N(6)-dimethylallyladenosine(37) synthase activity"/>
    <property type="evidence" value="ECO:0007669"/>
    <property type="project" value="UniProtKB-EC"/>
</dbReference>
<reference evidence="18" key="2">
    <citation type="submission" date="2025-08" db="UniProtKB">
        <authorList>
            <consortium name="Ensembl"/>
        </authorList>
    </citation>
    <scope>IDENTIFICATION</scope>
</reference>
<dbReference type="PROSITE" id="PS01278">
    <property type="entry name" value="MTTASE_RADICAL"/>
    <property type="match status" value="1"/>
</dbReference>
<evidence type="ECO:0000256" key="9">
    <source>
        <dbReference type="ARBA" id="ARBA00052587"/>
    </source>
</evidence>
<name>H2YM88_CIOSA</name>
<evidence type="ECO:0000256" key="1">
    <source>
        <dbReference type="ARBA" id="ARBA00001966"/>
    </source>
</evidence>
<dbReference type="SFLD" id="SFLDG01082">
    <property type="entry name" value="B12-binding_domain_containing"/>
    <property type="match status" value="1"/>
</dbReference>
<evidence type="ECO:0000259" key="16">
    <source>
        <dbReference type="PROSITE" id="PS51449"/>
    </source>
</evidence>
<dbReference type="InterPro" id="IPR058240">
    <property type="entry name" value="rSAM_sf"/>
</dbReference>
<dbReference type="GO" id="GO:0046872">
    <property type="term" value="F:metal ion binding"/>
    <property type="evidence" value="ECO:0007669"/>
    <property type="project" value="UniProtKB-KW"/>
</dbReference>
<keyword evidence="5" id="KW-0479">Metal-binding</keyword>
<dbReference type="InterPro" id="IPR006638">
    <property type="entry name" value="Elp3/MiaA/NifB-like_rSAM"/>
</dbReference>
<dbReference type="GO" id="GO:0051539">
    <property type="term" value="F:4 iron, 4 sulfur cluster binding"/>
    <property type="evidence" value="ECO:0007669"/>
    <property type="project" value="UniProtKB-KW"/>
</dbReference>
<keyword evidence="4" id="KW-0949">S-adenosyl-L-methionine</keyword>
<evidence type="ECO:0000256" key="12">
    <source>
        <dbReference type="ARBA" id="ARBA00078237"/>
    </source>
</evidence>
<feature type="domain" description="MTTase N-terminal" evidence="16">
    <location>
        <begin position="90"/>
        <end position="209"/>
    </location>
</feature>
<dbReference type="InterPro" id="IPR002792">
    <property type="entry name" value="TRAM_dom"/>
</dbReference>
<dbReference type="Pfam" id="PF04055">
    <property type="entry name" value="Radical_SAM"/>
    <property type="match status" value="1"/>
</dbReference>
<dbReference type="SFLD" id="SFLDG01061">
    <property type="entry name" value="methylthiotransferase"/>
    <property type="match status" value="1"/>
</dbReference>
<reference evidence="18" key="3">
    <citation type="submission" date="2025-09" db="UniProtKB">
        <authorList>
            <consortium name="Ensembl"/>
        </authorList>
    </citation>
    <scope>IDENTIFICATION</scope>
</reference>
<dbReference type="SFLD" id="SFLDF00413">
    <property type="entry name" value="CDK5RAP1"/>
    <property type="match status" value="1"/>
</dbReference>
<evidence type="ECO:0000256" key="11">
    <source>
        <dbReference type="ARBA" id="ARBA00077166"/>
    </source>
</evidence>
<evidence type="ECO:0000256" key="8">
    <source>
        <dbReference type="ARBA" id="ARBA00033765"/>
    </source>
</evidence>
<dbReference type="GO" id="GO:0005739">
    <property type="term" value="C:mitochondrion"/>
    <property type="evidence" value="ECO:0007669"/>
    <property type="project" value="TreeGrafter"/>
</dbReference>
<dbReference type="PANTHER" id="PTHR43020">
    <property type="entry name" value="CDK5 REGULATORY SUBUNIT-ASSOCIATED PROTEIN 1"/>
    <property type="match status" value="1"/>
</dbReference>
<dbReference type="Proteomes" id="UP000007875">
    <property type="component" value="Unassembled WGS sequence"/>
</dbReference>
<dbReference type="eggNOG" id="KOG2492">
    <property type="taxonomic scope" value="Eukaryota"/>
</dbReference>
<evidence type="ECO:0000313" key="18">
    <source>
        <dbReference type="Ensembl" id="ENSCSAVP00000006440.1"/>
    </source>
</evidence>
<dbReference type="GeneTree" id="ENSGT00940000165667"/>
<dbReference type="PROSITE" id="PS51449">
    <property type="entry name" value="MTTASE_N"/>
    <property type="match status" value="1"/>
</dbReference>
<dbReference type="EC" id="2.8.4.3" evidence="8"/>
<dbReference type="SFLD" id="SFLDS00029">
    <property type="entry name" value="Radical_SAM"/>
    <property type="match status" value="1"/>
</dbReference>
<dbReference type="Gene3D" id="3.80.30.20">
    <property type="entry name" value="tm_1862 like domain"/>
    <property type="match status" value="1"/>
</dbReference>
<dbReference type="FunFam" id="3.40.50.12160:FF:000003">
    <property type="entry name" value="CDK5 regulatory subunit-associated protein 1"/>
    <property type="match status" value="1"/>
</dbReference>
<evidence type="ECO:0000256" key="6">
    <source>
        <dbReference type="ARBA" id="ARBA00023004"/>
    </source>
</evidence>
<feature type="domain" description="Radical SAM core" evidence="17">
    <location>
        <begin position="234"/>
        <end position="490"/>
    </location>
</feature>
<evidence type="ECO:0000256" key="2">
    <source>
        <dbReference type="ARBA" id="ARBA00009815"/>
    </source>
</evidence>
<evidence type="ECO:0000259" key="15">
    <source>
        <dbReference type="PROSITE" id="PS50926"/>
    </source>
</evidence>
<comment type="cofactor">
    <cofactor evidence="1">
        <name>[4Fe-4S] cluster</name>
        <dbReference type="ChEBI" id="CHEBI:49883"/>
    </cofactor>
</comment>
<sequence length="582" mass="66909">RSLCFTSFENQERISNTRKNAGYNKHTNKVFLREFSSEKSKKTHHQIDLSKVPDIKEFMTSQKPKFDHVNLDEPPPYLENAKYVAPPNGKTVYFEMYGCQMNVNDGEYAWAILKEAGYKKTEDLDKADVVLLVTCSIREKAEDRIWKRLGQLRQHKQNYHAVGYPKIGILGCMAERLKKKIVEKEKSVDIVAGPDAYRDLPRLLEQATEDSTTAINTMLSVDETYADVMPVRFDQRSKTAFVSIMRGCDNMCSYCIVPFTRGRERSRPVHSILEEIRMLSDQGIKQVNLLGQNVNSYRDLSETNHSAADLNGTNLSKGFKSIYKPKVGGMRFADLLDKVSRIDEEMRIRFISPHPKDFPDEVLHAISDRRNICKQIHLPAQSGSSNVLQLMRRGHTREDYLDLVDRIRSIIPDVVLSTDIISGFCGETKEDHKDTVSLMDLVKYDYAFLFKYSMRNKTHAYHKMNDDVSEATKSRRLQEIIQLYQNILPTVHQKRIGQMELVLVEKEQIRTPNVLQGRTDGNIKVYIPDCDVITSVTSQEKRKMKTGDYVAVEITSYKPNSYQGIPLFHSSIGSFHSTEHRQ</sequence>
<dbReference type="PROSITE" id="PS50926">
    <property type="entry name" value="TRAM"/>
    <property type="match status" value="1"/>
</dbReference>
<evidence type="ECO:0000259" key="17">
    <source>
        <dbReference type="PROSITE" id="PS51918"/>
    </source>
</evidence>
<dbReference type="FunFam" id="3.80.30.20:FF:000003">
    <property type="entry name" value="CDK5 regulatory subunit-associated protein 1"/>
    <property type="match status" value="1"/>
</dbReference>
<dbReference type="GO" id="GO:0005829">
    <property type="term" value="C:cytosol"/>
    <property type="evidence" value="ECO:0007669"/>
    <property type="project" value="TreeGrafter"/>
</dbReference>
<keyword evidence="7" id="KW-0411">Iron-sulfur</keyword>
<dbReference type="Ensembl" id="ENSCSAVT00000006521.1">
    <property type="protein sequence ID" value="ENSCSAVP00000006440.1"/>
    <property type="gene ID" value="ENSCSAVG00000003853.1"/>
</dbReference>
<evidence type="ECO:0000256" key="4">
    <source>
        <dbReference type="ARBA" id="ARBA00022691"/>
    </source>
</evidence>